<protein>
    <submittedName>
        <fullName evidence="2">Uncharacterized protein</fullName>
    </submittedName>
</protein>
<sequence>MVQSQQEMVITSREGENSKARTKRDSWNTRDHPFHICKGGLINERKGESKKCQKETGCTVPVQVIINEHRQVIQPLSSSINTGKDPTSAK</sequence>
<dbReference type="KEGG" id="trr:M419DRAFT_124612"/>
<evidence type="ECO:0000256" key="1">
    <source>
        <dbReference type="SAM" id="MobiDB-lite"/>
    </source>
</evidence>
<feature type="region of interest" description="Disordered" evidence="1">
    <location>
        <begin position="1"/>
        <end position="33"/>
    </location>
</feature>
<name>A0A024S0X5_HYPJR</name>
<dbReference type="Proteomes" id="UP000024376">
    <property type="component" value="Unassembled WGS sequence"/>
</dbReference>
<gene>
    <name evidence="2" type="ORF">M419DRAFT_124612</name>
</gene>
<dbReference type="HOGENOM" id="CLU_2442456_0_0_1"/>
<evidence type="ECO:0000313" key="3">
    <source>
        <dbReference type="Proteomes" id="UP000024376"/>
    </source>
</evidence>
<reference evidence="3" key="1">
    <citation type="journal article" date="2013" name="Ind. Biotechnol.">
        <title>Comparative genomics analysis of Trichoderma reesei strains.</title>
        <authorList>
            <person name="Koike H."/>
            <person name="Aerts A."/>
            <person name="LaButti K."/>
            <person name="Grigoriev I.V."/>
            <person name="Baker S.E."/>
        </authorList>
    </citation>
    <scope>NUCLEOTIDE SEQUENCE [LARGE SCALE GENOMIC DNA]</scope>
    <source>
        <strain evidence="3">ATCC 56765 / BCRC 32924 / NRRL 11460 / Rut C-30</strain>
    </source>
</reference>
<evidence type="ECO:0000313" key="2">
    <source>
        <dbReference type="EMBL" id="ETR98752.1"/>
    </source>
</evidence>
<dbReference type="AlphaFoldDB" id="A0A024S0X5"/>
<accession>A0A024S0X5</accession>
<organism evidence="2 3">
    <name type="scientific">Hypocrea jecorina (strain ATCC 56765 / BCRC 32924 / NRRL 11460 / Rut C-30)</name>
    <name type="common">Trichoderma reesei</name>
    <dbReference type="NCBI Taxonomy" id="1344414"/>
    <lineage>
        <taxon>Eukaryota</taxon>
        <taxon>Fungi</taxon>
        <taxon>Dikarya</taxon>
        <taxon>Ascomycota</taxon>
        <taxon>Pezizomycotina</taxon>
        <taxon>Sordariomycetes</taxon>
        <taxon>Hypocreomycetidae</taxon>
        <taxon>Hypocreales</taxon>
        <taxon>Hypocreaceae</taxon>
        <taxon>Trichoderma</taxon>
    </lineage>
</organism>
<proteinExistence type="predicted"/>
<dbReference type="EMBL" id="KI911160">
    <property type="protein sequence ID" value="ETR98752.1"/>
    <property type="molecule type" value="Genomic_DNA"/>
</dbReference>
<feature type="compositionally biased region" description="Basic and acidic residues" evidence="1">
    <location>
        <begin position="13"/>
        <end position="33"/>
    </location>
</feature>